<accession>A0ABN7SGU7</accession>
<evidence type="ECO:0000313" key="5">
    <source>
        <dbReference type="EMBL" id="CAG5099430.1"/>
    </source>
</evidence>
<evidence type="ECO:0000313" key="6">
    <source>
        <dbReference type="Proteomes" id="UP001158576"/>
    </source>
</evidence>
<protein>
    <submittedName>
        <fullName evidence="5">Oidioi.mRNA.OKI2018_I69.XSR.g16523.t2.cds</fullName>
    </submittedName>
</protein>
<keyword evidence="6" id="KW-1185">Reference proteome</keyword>
<dbReference type="SUPFAM" id="SSF63411">
    <property type="entry name" value="LuxS/MPP-like metallohydrolase"/>
    <property type="match status" value="4"/>
</dbReference>
<dbReference type="Gene3D" id="3.30.830.10">
    <property type="entry name" value="Metalloenzyme, LuxS/M16 peptidase-like"/>
    <property type="match status" value="4"/>
</dbReference>
<dbReference type="Proteomes" id="UP001158576">
    <property type="component" value="Chromosome XSR"/>
</dbReference>
<dbReference type="InterPro" id="IPR011249">
    <property type="entry name" value="Metalloenz_LuxS/M16"/>
</dbReference>
<dbReference type="InterPro" id="IPR007863">
    <property type="entry name" value="Peptidase_M16_C"/>
</dbReference>
<reference evidence="5 6" key="1">
    <citation type="submission" date="2021-04" db="EMBL/GenBank/DDBJ databases">
        <authorList>
            <person name="Bliznina A."/>
        </authorList>
    </citation>
    <scope>NUCLEOTIDE SEQUENCE [LARGE SCALE GENOMIC DNA]</scope>
</reference>
<dbReference type="PANTHER" id="PTHR43690:SF18">
    <property type="entry name" value="INSULIN-DEGRADING ENZYME-RELATED"/>
    <property type="match status" value="1"/>
</dbReference>
<keyword evidence="1" id="KW-0479">Metal-binding</keyword>
<gene>
    <name evidence="5" type="ORF">OKIOD_LOCUS8081</name>
</gene>
<proteinExistence type="predicted"/>
<dbReference type="InterPro" id="IPR050626">
    <property type="entry name" value="Peptidase_M16"/>
</dbReference>
<dbReference type="Pfam" id="PF16187">
    <property type="entry name" value="Peptidase_M16_M"/>
    <property type="match status" value="1"/>
</dbReference>
<organism evidence="5 6">
    <name type="scientific">Oikopleura dioica</name>
    <name type="common">Tunicate</name>
    <dbReference type="NCBI Taxonomy" id="34765"/>
    <lineage>
        <taxon>Eukaryota</taxon>
        <taxon>Metazoa</taxon>
        <taxon>Chordata</taxon>
        <taxon>Tunicata</taxon>
        <taxon>Appendicularia</taxon>
        <taxon>Copelata</taxon>
        <taxon>Oikopleuridae</taxon>
        <taxon>Oikopleura</taxon>
    </lineage>
</organism>
<dbReference type="EMBL" id="OU015569">
    <property type="protein sequence ID" value="CAG5099430.1"/>
    <property type="molecule type" value="Genomic_DNA"/>
</dbReference>
<dbReference type="PANTHER" id="PTHR43690">
    <property type="entry name" value="NARDILYSIN"/>
    <property type="match status" value="1"/>
</dbReference>
<evidence type="ECO:0000259" key="3">
    <source>
        <dbReference type="Pfam" id="PF16187"/>
    </source>
</evidence>
<dbReference type="InterPro" id="IPR032632">
    <property type="entry name" value="Peptidase_M16_M"/>
</dbReference>
<feature type="domain" description="Coenzyme PQQ synthesis protein F-like C-terminal lobe" evidence="4">
    <location>
        <begin position="637"/>
        <end position="736"/>
    </location>
</feature>
<feature type="domain" description="Peptidase M16 C-terminal" evidence="2">
    <location>
        <begin position="48"/>
        <end position="211"/>
    </location>
</feature>
<dbReference type="Pfam" id="PF05193">
    <property type="entry name" value="Peptidase_M16_C"/>
    <property type="match status" value="1"/>
</dbReference>
<evidence type="ECO:0000256" key="1">
    <source>
        <dbReference type="ARBA" id="ARBA00022723"/>
    </source>
</evidence>
<feature type="domain" description="Peptidase M16 middle/third" evidence="3">
    <location>
        <begin position="235"/>
        <end position="512"/>
    </location>
</feature>
<dbReference type="InterPro" id="IPR054734">
    <property type="entry name" value="PqqF-like_C_4"/>
</dbReference>
<sequence length="842" mass="98116">MAKTDDYCRKFQIMQEAVMKKGHPQSGFFWGNRKSLWEDPKKISKTAYDMLHDWYPRNYSSNLMKLVIQSPHSLDEQQKWVEEIFSLVPSRNLKKALDEPDWSVGSAYKGQNVSKLIKYHPVSDFHTVDIMWSLPPQKEFYRIYPEKGSILSYLKQKDWAHEIYAGNSGQACEENKYHSELSIQFRLTEAGLENWEKVVAAVFSYLKMLEALSEDERLRIFNEIKKIEAINWATKEDKKAQQNCIDAAESMISFEDSARWLDGDDLIFDYDSAMLKSIVDHMKATNCTVILSSKNFENTVDTVEEWMGGKYCLEDLSEDTIDSWKNAPVMNEVFFVPSSNKYLAEDIKVKEDEPSIEWEHVRKIEEAENAELWFKGDGQFKLPRAFISFIIRSHLPYENAKNKAMYEFFPFILIRTMAEVAYDAETALLHYSIDPDTSGLNVKVNGLSDKLSLLLEECLNQIINFAPSQSEFDSLKAQYIQNFKSVIQKPDELTKDLRLSLMQSTKFPLIERRKAFETVTREEMIQFIKDLRKECFLTMHVQGNYYESDVRKLFKEAINQFTGKPPVLESQKRRKSKRRKISESKPLARRFTTTVRLPEKATVLRVRNCNPIDVNTNYIIYWQIGPMAIKDYARNDLLVTIMEEPCFDILRTKKCLGYSVYPTLRDTFGIGGISISISSQQNKFSVKEIHEHCLDFLKQFEEIIGGMTDEKFEEHRAGLIEAKRSDDTKLKQLFNRWNSEIASSEARFDRLETEIGFLEKFSKNEIIGAFKKNILENKRILLVVTQGNEVDEKTETKKANIESLEHVAAEDLFEEYEQVENIDEARKRFGFFPVSHINKNEL</sequence>
<dbReference type="Pfam" id="PF22456">
    <property type="entry name" value="PqqF-like_C_4"/>
    <property type="match status" value="1"/>
</dbReference>
<evidence type="ECO:0000259" key="4">
    <source>
        <dbReference type="Pfam" id="PF22456"/>
    </source>
</evidence>
<evidence type="ECO:0000259" key="2">
    <source>
        <dbReference type="Pfam" id="PF05193"/>
    </source>
</evidence>
<name>A0ABN7SGU7_OIKDI</name>